<evidence type="ECO:0000256" key="8">
    <source>
        <dbReference type="ARBA" id="ARBA00040593"/>
    </source>
</evidence>
<gene>
    <name evidence="12" type="ORF">NMOB1V02_LOCUS4744</name>
</gene>
<evidence type="ECO:0000256" key="10">
    <source>
        <dbReference type="ARBA" id="ARBA00042973"/>
    </source>
</evidence>
<reference evidence="12" key="1">
    <citation type="submission" date="2020-11" db="EMBL/GenBank/DDBJ databases">
        <authorList>
            <person name="Tran Van P."/>
        </authorList>
    </citation>
    <scope>NUCLEOTIDE SEQUENCE</scope>
</reference>
<organism evidence="12">
    <name type="scientific">Notodromas monacha</name>
    <dbReference type="NCBI Taxonomy" id="399045"/>
    <lineage>
        <taxon>Eukaryota</taxon>
        <taxon>Metazoa</taxon>
        <taxon>Ecdysozoa</taxon>
        <taxon>Arthropoda</taxon>
        <taxon>Crustacea</taxon>
        <taxon>Oligostraca</taxon>
        <taxon>Ostracoda</taxon>
        <taxon>Podocopa</taxon>
        <taxon>Podocopida</taxon>
        <taxon>Cypridocopina</taxon>
        <taxon>Cypridoidea</taxon>
        <taxon>Cyprididae</taxon>
        <taxon>Notodromas</taxon>
    </lineage>
</organism>
<dbReference type="GO" id="GO:0005385">
    <property type="term" value="F:zinc ion transmembrane transporter activity"/>
    <property type="evidence" value="ECO:0007669"/>
    <property type="project" value="TreeGrafter"/>
</dbReference>
<evidence type="ECO:0000256" key="11">
    <source>
        <dbReference type="SAM" id="Phobius"/>
    </source>
</evidence>
<comment type="subcellular location">
    <subcellularLocation>
        <location evidence="1">Cell membrane</location>
        <topology evidence="1">Multi-pass membrane protein</topology>
    </subcellularLocation>
</comment>
<evidence type="ECO:0000256" key="5">
    <source>
        <dbReference type="ARBA" id="ARBA00022833"/>
    </source>
</evidence>
<evidence type="ECO:0000256" key="3">
    <source>
        <dbReference type="ARBA" id="ARBA00022475"/>
    </source>
</evidence>
<feature type="transmembrane region" description="Helical" evidence="11">
    <location>
        <begin position="76"/>
        <end position="97"/>
    </location>
</feature>
<name>A0A7R9BKH4_9CRUS</name>
<dbReference type="PANTHER" id="PTHR11040">
    <property type="entry name" value="ZINC/IRON TRANSPORTER"/>
    <property type="match status" value="1"/>
</dbReference>
<dbReference type="OrthoDB" id="262547at2759"/>
<evidence type="ECO:0000313" key="13">
    <source>
        <dbReference type="Proteomes" id="UP000678499"/>
    </source>
</evidence>
<proteinExistence type="inferred from homology"/>
<keyword evidence="3" id="KW-1003">Cell membrane</keyword>
<dbReference type="EMBL" id="OA882807">
    <property type="protein sequence ID" value="CAD7277002.1"/>
    <property type="molecule type" value="Genomic_DNA"/>
</dbReference>
<keyword evidence="7 11" id="KW-0472">Membrane</keyword>
<evidence type="ECO:0000256" key="6">
    <source>
        <dbReference type="ARBA" id="ARBA00022989"/>
    </source>
</evidence>
<sequence length="298" mass="32432">MPAIVELSSSVEGADIGIISLDHSEEILEKQGLWIREATSEFQAFYFSCLMLTVSGIAQFMFLAFQSLLVGFKRKILDASLGFAAGVMLAATFWSLLQPALDYIENEKSVLRRTEPEGKLEKISSILPVAFGFFFGSLFVFFADVFLSKMDAKSAALQLAMGGTKKRDRNDEPLPKSVFRDELAAVGSYGSAGELSQRRRAKNHPLLRAESGELDMSDGDLQPETDSVPQHGVSWRRVMLLIVAITIHNIPEGLAVGVTFAAVNKTASATFENARPADGVRAEEKLDSGLALGCVEAF</sequence>
<keyword evidence="6 11" id="KW-1133">Transmembrane helix</keyword>
<keyword evidence="13" id="KW-1185">Reference proteome</keyword>
<evidence type="ECO:0000313" key="12">
    <source>
        <dbReference type="EMBL" id="CAD7277002.1"/>
    </source>
</evidence>
<accession>A0A7R9BKH4</accession>
<evidence type="ECO:0000256" key="4">
    <source>
        <dbReference type="ARBA" id="ARBA00022692"/>
    </source>
</evidence>
<feature type="transmembrane region" description="Helical" evidence="11">
    <location>
        <begin position="126"/>
        <end position="147"/>
    </location>
</feature>
<evidence type="ECO:0000256" key="7">
    <source>
        <dbReference type="ARBA" id="ARBA00023136"/>
    </source>
</evidence>
<dbReference type="InterPro" id="IPR003689">
    <property type="entry name" value="ZIP"/>
</dbReference>
<evidence type="ECO:0000256" key="1">
    <source>
        <dbReference type="ARBA" id="ARBA00004651"/>
    </source>
</evidence>
<keyword evidence="4 11" id="KW-0812">Transmembrane</keyword>
<dbReference type="Pfam" id="PF02535">
    <property type="entry name" value="Zip"/>
    <property type="match status" value="1"/>
</dbReference>
<dbReference type="AlphaFoldDB" id="A0A7R9BKH4"/>
<dbReference type="GO" id="GO:0005886">
    <property type="term" value="C:plasma membrane"/>
    <property type="evidence" value="ECO:0007669"/>
    <property type="project" value="UniProtKB-SubCell"/>
</dbReference>
<dbReference type="EMBL" id="CAJPEX010000770">
    <property type="protein sequence ID" value="CAG0917154.1"/>
    <property type="molecule type" value="Genomic_DNA"/>
</dbReference>
<evidence type="ECO:0000256" key="2">
    <source>
        <dbReference type="ARBA" id="ARBA00006939"/>
    </source>
</evidence>
<feature type="transmembrane region" description="Helical" evidence="11">
    <location>
        <begin position="44"/>
        <end position="64"/>
    </location>
</feature>
<dbReference type="Proteomes" id="UP000678499">
    <property type="component" value="Unassembled WGS sequence"/>
</dbReference>
<protein>
    <recommendedName>
        <fullName evidence="8">Zinc transporter ZIP11</fullName>
    </recommendedName>
    <alternativeName>
        <fullName evidence="9">Solute carrier family 39 member 11</fullName>
    </alternativeName>
    <alternativeName>
        <fullName evidence="10">Zrt- and Irt-like protein 11</fullName>
    </alternativeName>
</protein>
<dbReference type="PANTHER" id="PTHR11040:SF211">
    <property type="entry name" value="ZINC TRANSPORTER ZIP11"/>
    <property type="match status" value="1"/>
</dbReference>
<evidence type="ECO:0000256" key="9">
    <source>
        <dbReference type="ARBA" id="ARBA00042540"/>
    </source>
</evidence>
<keyword evidence="5" id="KW-0862">Zinc</keyword>
<comment type="similarity">
    <text evidence="2">Belongs to the ZIP transporter (TC 2.A.5) family.</text>
</comment>